<accession>A0A1F6A371</accession>
<dbReference type="Proteomes" id="UP000177871">
    <property type="component" value="Unassembled WGS sequence"/>
</dbReference>
<gene>
    <name evidence="2" type="ORF">A2721_01955</name>
</gene>
<dbReference type="InterPro" id="IPR029063">
    <property type="entry name" value="SAM-dependent_MTases_sf"/>
</dbReference>
<dbReference type="Pfam" id="PF08241">
    <property type="entry name" value="Methyltransf_11"/>
    <property type="match status" value="1"/>
</dbReference>
<dbReference type="EMBL" id="MFJK01000009">
    <property type="protein sequence ID" value="OGG19161.1"/>
    <property type="molecule type" value="Genomic_DNA"/>
</dbReference>
<dbReference type="STRING" id="1798381.A2721_01955"/>
<sequence length="240" mass="27595">MKKDTLLKTLPFYRWHPEVAIRYLPIVEEIKRIGDEATVLEVGSGGLGVAPYLGRELTGVDSDFSGPKHPLLRVVQGVGEKLPFADKSFDVVISVDTLEHVPPQSRQKVLSEMVRVARKEIIVAFPSGEESLNQDRKLSEIYRNKFGEEFLFLKEHLEYGLPDEQDVLTTLKGLTGPKAKIRVEGNENLDLRRFLMTGWMTENILVNIFFRKVLLLTTHLFVRYQKPPFYRMLIYAKIKH</sequence>
<dbReference type="SUPFAM" id="SSF53335">
    <property type="entry name" value="S-adenosyl-L-methionine-dependent methyltransferases"/>
    <property type="match status" value="1"/>
</dbReference>
<organism evidence="2 3">
    <name type="scientific">Candidatus Gottesmanbacteria bacterium RIFCSPHIGHO2_01_FULL_47_48</name>
    <dbReference type="NCBI Taxonomy" id="1798381"/>
    <lineage>
        <taxon>Bacteria</taxon>
        <taxon>Candidatus Gottesmaniibacteriota</taxon>
    </lineage>
</organism>
<protein>
    <recommendedName>
        <fullName evidence="1">Methyltransferase type 11 domain-containing protein</fullName>
    </recommendedName>
</protein>
<dbReference type="AlphaFoldDB" id="A0A1F6A371"/>
<dbReference type="InterPro" id="IPR013216">
    <property type="entry name" value="Methyltransf_11"/>
</dbReference>
<evidence type="ECO:0000259" key="1">
    <source>
        <dbReference type="Pfam" id="PF08241"/>
    </source>
</evidence>
<dbReference type="Gene3D" id="3.40.50.150">
    <property type="entry name" value="Vaccinia Virus protein VP39"/>
    <property type="match status" value="1"/>
</dbReference>
<feature type="domain" description="Methyltransferase type 11" evidence="1">
    <location>
        <begin position="40"/>
        <end position="120"/>
    </location>
</feature>
<dbReference type="CDD" id="cd02440">
    <property type="entry name" value="AdoMet_MTases"/>
    <property type="match status" value="1"/>
</dbReference>
<reference evidence="2 3" key="1">
    <citation type="journal article" date="2016" name="Nat. Commun.">
        <title>Thousands of microbial genomes shed light on interconnected biogeochemical processes in an aquifer system.</title>
        <authorList>
            <person name="Anantharaman K."/>
            <person name="Brown C.T."/>
            <person name="Hug L.A."/>
            <person name="Sharon I."/>
            <person name="Castelle C.J."/>
            <person name="Probst A.J."/>
            <person name="Thomas B.C."/>
            <person name="Singh A."/>
            <person name="Wilkins M.J."/>
            <person name="Karaoz U."/>
            <person name="Brodie E.L."/>
            <person name="Williams K.H."/>
            <person name="Hubbard S.S."/>
            <person name="Banfield J.F."/>
        </authorList>
    </citation>
    <scope>NUCLEOTIDE SEQUENCE [LARGE SCALE GENOMIC DNA]</scope>
</reference>
<evidence type="ECO:0000313" key="3">
    <source>
        <dbReference type="Proteomes" id="UP000177871"/>
    </source>
</evidence>
<name>A0A1F6A371_9BACT</name>
<evidence type="ECO:0000313" key="2">
    <source>
        <dbReference type="EMBL" id="OGG19161.1"/>
    </source>
</evidence>
<proteinExistence type="predicted"/>
<comment type="caution">
    <text evidence="2">The sequence shown here is derived from an EMBL/GenBank/DDBJ whole genome shotgun (WGS) entry which is preliminary data.</text>
</comment>
<dbReference type="GO" id="GO:0008757">
    <property type="term" value="F:S-adenosylmethionine-dependent methyltransferase activity"/>
    <property type="evidence" value="ECO:0007669"/>
    <property type="project" value="InterPro"/>
</dbReference>